<accession>A0ACC2SGL6</accession>
<protein>
    <submittedName>
        <fullName evidence="1">Uncharacterized protein</fullName>
    </submittedName>
</protein>
<proteinExistence type="predicted"/>
<gene>
    <name evidence="1" type="ORF">DSO57_1019709</name>
</gene>
<reference evidence="1" key="1">
    <citation type="submission" date="2022-04" db="EMBL/GenBank/DDBJ databases">
        <title>Genome of the entomopathogenic fungus Entomophthora muscae.</title>
        <authorList>
            <person name="Elya C."/>
            <person name="Lovett B.R."/>
            <person name="Lee E."/>
            <person name="Macias A.M."/>
            <person name="Hajek A.E."/>
            <person name="De Bivort B.L."/>
            <person name="Kasson M.T."/>
            <person name="De Fine Licht H.H."/>
            <person name="Stajich J.E."/>
        </authorList>
    </citation>
    <scope>NUCLEOTIDE SEQUENCE</scope>
    <source>
        <strain evidence="1">Berkeley</strain>
    </source>
</reference>
<sequence length="498" mass="54175">MLCSISGEIPHEPVSCIKTGYIFEKRLILKYLAENDGKCPLTNQPLTEEDFLTIKQVSGPVAPRPPTLSSVPSLLSVFQNEWDSLMLETFTLKQQYQQVRQQLSHALYQNDSSARVIARLLVERDEARQALADLKSHIGTQEAQAPSGSHASQESPVSLPGISASIIEILDKTSRELSKGRKKRSQPEGYMSAEQISAFGELKTVSSLHSSGKPGIKCIQLNDALAATGGVDGNIQIYNLQDDCVVSTFAAHPESVENLVWDNSSTRIFSTGTDNVVRCWNSTTENDFSSWGMVGELPAHNGHVTSFSLNPCKQFAASTSLDSTWRFYDIYAGQILASLNNPTGSGYTCGQFHPDGALFGAGTQDSTVQIWTIKDQSKAADFTGHTGAITSMSFSENGYFLATTSESNEVKLWDLRKLVNFETLSLPSKVTKVQFDSCGSYLAAACEESVTIYKAKSWNEPLVSLATHASDLAFTSLSSNIVTVSSVNSNLRVFGVTN</sequence>
<evidence type="ECO:0000313" key="2">
    <source>
        <dbReference type="Proteomes" id="UP001165960"/>
    </source>
</evidence>
<comment type="caution">
    <text evidence="1">The sequence shown here is derived from an EMBL/GenBank/DDBJ whole genome shotgun (WGS) entry which is preliminary data.</text>
</comment>
<dbReference type="EMBL" id="QTSX02005060">
    <property type="protein sequence ID" value="KAJ9061519.1"/>
    <property type="molecule type" value="Genomic_DNA"/>
</dbReference>
<name>A0ACC2SGL6_9FUNG</name>
<dbReference type="Proteomes" id="UP001165960">
    <property type="component" value="Unassembled WGS sequence"/>
</dbReference>
<organism evidence="1 2">
    <name type="scientific">Entomophthora muscae</name>
    <dbReference type="NCBI Taxonomy" id="34485"/>
    <lineage>
        <taxon>Eukaryota</taxon>
        <taxon>Fungi</taxon>
        <taxon>Fungi incertae sedis</taxon>
        <taxon>Zoopagomycota</taxon>
        <taxon>Entomophthoromycotina</taxon>
        <taxon>Entomophthoromycetes</taxon>
        <taxon>Entomophthorales</taxon>
        <taxon>Entomophthoraceae</taxon>
        <taxon>Entomophthora</taxon>
    </lineage>
</organism>
<keyword evidence="2" id="KW-1185">Reference proteome</keyword>
<evidence type="ECO:0000313" key="1">
    <source>
        <dbReference type="EMBL" id="KAJ9061519.1"/>
    </source>
</evidence>